<name>A0A6E8W2U1_ANOCL</name>
<comment type="similarity">
    <text evidence="2 13">Belongs to the G-protein coupled receptor 1 family.</text>
</comment>
<accession>A0A6E8W2U1</accession>
<comment type="function">
    <text evidence="12">This is one of the several different receptors for 5-hydroxytryptamine (serotonin), a biogenic hormone that functions as a neurotransmitter, a hormone, and a mitogen. The activity of this receptor is mediated by G proteins which inhibit adenylate cyclase.</text>
</comment>
<dbReference type="GO" id="GO:0043410">
    <property type="term" value="P:positive regulation of MAPK cascade"/>
    <property type="evidence" value="ECO:0007669"/>
    <property type="project" value="TreeGrafter"/>
</dbReference>
<dbReference type="Gene3D" id="1.20.1070.10">
    <property type="entry name" value="Rhodopsin 7-helix transmembrane proteins"/>
    <property type="match status" value="2"/>
</dbReference>
<keyword evidence="4 13" id="KW-0812">Transmembrane</keyword>
<feature type="transmembrane region" description="Helical" evidence="15">
    <location>
        <begin position="347"/>
        <end position="368"/>
    </location>
</feature>
<evidence type="ECO:0000256" key="5">
    <source>
        <dbReference type="ARBA" id="ARBA00022989"/>
    </source>
</evidence>
<evidence type="ECO:0000256" key="3">
    <source>
        <dbReference type="ARBA" id="ARBA00022475"/>
    </source>
</evidence>
<dbReference type="PANTHER" id="PTHR24248">
    <property type="entry name" value="ADRENERGIC RECEPTOR-RELATED G-PROTEIN COUPLED RECEPTOR"/>
    <property type="match status" value="1"/>
</dbReference>
<dbReference type="GO" id="GO:0007198">
    <property type="term" value="P:adenylate cyclase-inhibiting serotonin receptor signaling pathway"/>
    <property type="evidence" value="ECO:0007669"/>
    <property type="project" value="UniProtKB-ARBA"/>
</dbReference>
<protein>
    <submittedName>
        <fullName evidence="17">G_PROTEIN_RECEP_F1_2 domain-containing protein</fullName>
    </submittedName>
</protein>
<evidence type="ECO:0000256" key="4">
    <source>
        <dbReference type="ARBA" id="ARBA00022692"/>
    </source>
</evidence>
<feature type="transmembrane region" description="Helical" evidence="15">
    <location>
        <begin position="593"/>
        <end position="614"/>
    </location>
</feature>
<dbReference type="EnsemblMetazoa" id="ACON011481-RA">
    <property type="protein sequence ID" value="ACON011481-PA"/>
    <property type="gene ID" value="ACON011481"/>
</dbReference>
<feature type="compositionally biased region" description="Polar residues" evidence="14">
    <location>
        <begin position="515"/>
        <end position="525"/>
    </location>
</feature>
<feature type="transmembrane region" description="Helical" evidence="15">
    <location>
        <begin position="431"/>
        <end position="458"/>
    </location>
</feature>
<feature type="transmembrane region" description="Helical" evidence="15">
    <location>
        <begin position="626"/>
        <end position="648"/>
    </location>
</feature>
<dbReference type="Proteomes" id="UP001105220">
    <property type="component" value="Unplaced"/>
</dbReference>
<feature type="transmembrane region" description="Helical" evidence="15">
    <location>
        <begin position="310"/>
        <end position="332"/>
    </location>
</feature>
<dbReference type="PROSITE" id="PS00237">
    <property type="entry name" value="G_PROTEIN_RECEP_F1_1"/>
    <property type="match status" value="1"/>
</dbReference>
<dbReference type="GO" id="GO:0005886">
    <property type="term" value="C:plasma membrane"/>
    <property type="evidence" value="ECO:0007669"/>
    <property type="project" value="UniProtKB-SubCell"/>
</dbReference>
<dbReference type="FunFam" id="1.20.1070.10:FF:000299">
    <property type="entry name" value="5-hydroxytryptamine receptor 2B"/>
    <property type="match status" value="1"/>
</dbReference>
<sequence length="679" mass="72609">MALTDGTRPTIESHAWTAWPWSTARDASSRVTPGTSISAFRPADPSTITSFTASPPTVSSPAAFHSSSTAARSTFASTSTVSGSTSSVRSRARLTTVVDQLSSLASSTVTDDDARSTEDGGLSTALSSPYGTVTTAPLDGFPSEATLQTAHEETVHNLTQSLLSNYTATVATDYGVDITNGSSLAPDVSTLARGSASAGLSLSLPDLLEEDELMALWNCTNCFLLNYGAAAAAGANGTSKFYGNGTIDPRDVLPTGEDDILASETTIYLIRVIATAIVLGIVILATVIGNVFVIAAILLERNLQSVANHLILSLAVADLLVACLVMPLGAVYEVSKEWRLGADLCDMWTSSDVLCCTASILHLVAIALDRYWAVTDIDYAHQRTARRIGYMIIIIWTLSVLVSIAPLLGWKDPEWETRVYQDLQCIVSQDVGYQIFATASSFYVPLLVILFLYWRIFLAARKRIRRRQQVTATQTASGGGMIANVAGGSGGIAAAVVAVIGRPLPTISETTTAFTNVSSANTSPEKGSLGNGIERDRIEIDPPTADISMAYPSGNQASCSSTTRPPGSSGLASRKKTQSSTDSKRERKAAKTLAIITGAFVCCWLPFFIIAILLPTCTSCNISPLITSVCLWLGYFNSTLNPIIYTIFSPEFRHAFKRILCGRRYSLRRTRNLGVRHMR</sequence>
<feature type="transmembrane region" description="Helical" evidence="15">
    <location>
        <begin position="268"/>
        <end position="298"/>
    </location>
</feature>
<dbReference type="VEuPathDB" id="VectorBase:ACON2_034599"/>
<evidence type="ECO:0000256" key="11">
    <source>
        <dbReference type="ARBA" id="ARBA00023224"/>
    </source>
</evidence>
<dbReference type="GO" id="GO:0004993">
    <property type="term" value="F:G protein-coupled serotonin receptor activity"/>
    <property type="evidence" value="ECO:0007669"/>
    <property type="project" value="UniProtKB-ARBA"/>
</dbReference>
<keyword evidence="7 15" id="KW-0472">Membrane</keyword>
<feature type="region of interest" description="Disordered" evidence="14">
    <location>
        <begin position="551"/>
        <end position="584"/>
    </location>
</feature>
<evidence type="ECO:0000256" key="12">
    <source>
        <dbReference type="ARBA" id="ARBA00059615"/>
    </source>
</evidence>
<keyword evidence="10" id="KW-0325">Glycoprotein</keyword>
<dbReference type="SMART" id="SM01381">
    <property type="entry name" value="7TM_GPCR_Srsx"/>
    <property type="match status" value="1"/>
</dbReference>
<dbReference type="InterPro" id="IPR000276">
    <property type="entry name" value="GPCR_Rhodpsn"/>
</dbReference>
<reference key="1">
    <citation type="journal article" date="2019" name="Genes (Basel)">
        <title>A High-Quality De novo Genome Assembly from a Single Mosquito Using PacBio Sequencing.</title>
        <authorList>
            <person name="Kingan S.B."/>
            <person name="Heaton H."/>
            <person name="Cudini J."/>
            <person name="Lambert C.C."/>
            <person name="Baybayan P."/>
            <person name="Galvin B.D."/>
            <person name="Durbin R."/>
            <person name="Korlach J."/>
            <person name="Lawniczak M.K.N."/>
        </authorList>
    </citation>
    <scope>NUCLEOTIDE SEQUENCE [LARGE SCALE GENOMIC DNA]</scope>
    <source>
        <strain>Mali-NIH</strain>
    </source>
</reference>
<reference evidence="17" key="2">
    <citation type="submission" date="2020-05" db="UniProtKB">
        <authorList>
            <consortium name="EnsemblMetazoa"/>
        </authorList>
    </citation>
    <scope>IDENTIFICATION</scope>
    <source>
        <strain evidence="17">Ngousso</strain>
    </source>
</reference>
<evidence type="ECO:0000256" key="14">
    <source>
        <dbReference type="SAM" id="MobiDB-lite"/>
    </source>
</evidence>
<keyword evidence="3" id="KW-1003">Cell membrane</keyword>
<keyword evidence="5 15" id="KW-1133">Transmembrane helix</keyword>
<evidence type="ECO:0000256" key="1">
    <source>
        <dbReference type="ARBA" id="ARBA00004651"/>
    </source>
</evidence>
<keyword evidence="11 13" id="KW-0807">Transducer</keyword>
<evidence type="ECO:0000313" key="18">
    <source>
        <dbReference type="Proteomes" id="UP001105220"/>
    </source>
</evidence>
<dbReference type="VEuPathDB" id="VectorBase:ACON011481"/>
<evidence type="ECO:0000313" key="17">
    <source>
        <dbReference type="EnsemblMetazoa" id="ACON011481-PA"/>
    </source>
</evidence>
<evidence type="ECO:0000256" key="6">
    <source>
        <dbReference type="ARBA" id="ARBA00023040"/>
    </source>
</evidence>
<dbReference type="GO" id="GO:0042752">
    <property type="term" value="P:regulation of circadian rhythm"/>
    <property type="evidence" value="ECO:0007669"/>
    <property type="project" value="UniProtKB-ARBA"/>
</dbReference>
<evidence type="ECO:0000256" key="9">
    <source>
        <dbReference type="ARBA" id="ARBA00023170"/>
    </source>
</evidence>
<keyword evidence="9 13" id="KW-0675">Receptor</keyword>
<dbReference type="GO" id="GO:0071880">
    <property type="term" value="P:adenylate cyclase-activating adrenergic receptor signaling pathway"/>
    <property type="evidence" value="ECO:0007669"/>
    <property type="project" value="TreeGrafter"/>
</dbReference>
<evidence type="ECO:0000256" key="13">
    <source>
        <dbReference type="RuleBase" id="RU000688"/>
    </source>
</evidence>
<feature type="domain" description="G-protein coupled receptors family 1 profile" evidence="16">
    <location>
        <begin position="289"/>
        <end position="645"/>
    </location>
</feature>
<dbReference type="GO" id="GO:0007210">
    <property type="term" value="P:serotonin receptor signaling pathway"/>
    <property type="evidence" value="ECO:0007669"/>
    <property type="project" value="UniProtKB-ARBA"/>
</dbReference>
<evidence type="ECO:0000256" key="2">
    <source>
        <dbReference type="ARBA" id="ARBA00010663"/>
    </source>
</evidence>
<dbReference type="InterPro" id="IPR017452">
    <property type="entry name" value="GPCR_Rhodpsn_7TM"/>
</dbReference>
<dbReference type="AlphaFoldDB" id="A0A6E8W2U1"/>
<dbReference type="GO" id="GO:0007208">
    <property type="term" value="P:phospholipase C-activating serotonin receptor signaling pathway"/>
    <property type="evidence" value="ECO:0007669"/>
    <property type="project" value="UniProtKB-ARBA"/>
</dbReference>
<comment type="subcellular location">
    <subcellularLocation>
        <location evidence="1">Cell membrane</location>
        <topology evidence="1">Multi-pass membrane protein</topology>
    </subcellularLocation>
</comment>
<evidence type="ECO:0000256" key="8">
    <source>
        <dbReference type="ARBA" id="ARBA00023157"/>
    </source>
</evidence>
<feature type="compositionally biased region" description="Polar residues" evidence="14">
    <location>
        <begin position="553"/>
        <end position="566"/>
    </location>
</feature>
<dbReference type="PROSITE" id="PS50262">
    <property type="entry name" value="G_PROTEIN_RECEP_F1_2"/>
    <property type="match status" value="1"/>
</dbReference>
<keyword evidence="18" id="KW-1185">Reference proteome</keyword>
<evidence type="ECO:0000256" key="10">
    <source>
        <dbReference type="ARBA" id="ARBA00023180"/>
    </source>
</evidence>
<organism evidence="17 18">
    <name type="scientific">Anopheles coluzzii</name>
    <name type="common">African malaria mosquito</name>
    <dbReference type="NCBI Taxonomy" id="1518534"/>
    <lineage>
        <taxon>Eukaryota</taxon>
        <taxon>Metazoa</taxon>
        <taxon>Ecdysozoa</taxon>
        <taxon>Arthropoda</taxon>
        <taxon>Hexapoda</taxon>
        <taxon>Insecta</taxon>
        <taxon>Pterygota</taxon>
        <taxon>Neoptera</taxon>
        <taxon>Endopterygota</taxon>
        <taxon>Diptera</taxon>
        <taxon>Nematocera</taxon>
        <taxon>Culicoidea</taxon>
        <taxon>Culicidae</taxon>
        <taxon>Anophelinae</taxon>
        <taxon>Anopheles</taxon>
    </lineage>
</organism>
<evidence type="ECO:0000256" key="15">
    <source>
        <dbReference type="SAM" id="Phobius"/>
    </source>
</evidence>
<dbReference type="VEuPathDB" id="VectorBase:ACMO_001511"/>
<keyword evidence="8" id="KW-1015">Disulfide bond</keyword>
<dbReference type="CDD" id="cd15331">
    <property type="entry name" value="7tmA_5-HT1A_invertebrates"/>
    <property type="match status" value="1"/>
</dbReference>
<evidence type="ECO:0000256" key="7">
    <source>
        <dbReference type="ARBA" id="ARBA00023136"/>
    </source>
</evidence>
<feature type="transmembrane region" description="Helical" evidence="15">
    <location>
        <begin position="388"/>
        <end position="411"/>
    </location>
</feature>
<dbReference type="PANTHER" id="PTHR24248:SF200">
    <property type="entry name" value="5-HYDROXYTRYPTAMINE RECEPTOR 1B-LIKE ISOFORM X1"/>
    <property type="match status" value="1"/>
</dbReference>
<feature type="region of interest" description="Disordered" evidence="14">
    <location>
        <begin position="106"/>
        <end position="129"/>
    </location>
</feature>
<dbReference type="FunFam" id="1.20.1070.10:FF:000310">
    <property type="entry name" value="5-hydroxytryptamine receptor 2B"/>
    <property type="match status" value="1"/>
</dbReference>
<dbReference type="SUPFAM" id="SSF81321">
    <property type="entry name" value="Family A G protein-coupled receptor-like"/>
    <property type="match status" value="1"/>
</dbReference>
<proteinExistence type="inferred from homology"/>
<dbReference type="Pfam" id="PF00001">
    <property type="entry name" value="7tm_1"/>
    <property type="match status" value="1"/>
</dbReference>
<keyword evidence="6 13" id="KW-0297">G-protein coupled receptor</keyword>
<feature type="region of interest" description="Disordered" evidence="14">
    <location>
        <begin position="515"/>
        <end position="535"/>
    </location>
</feature>
<dbReference type="PRINTS" id="PR00237">
    <property type="entry name" value="GPCRRHODOPSN"/>
</dbReference>
<evidence type="ECO:0000259" key="16">
    <source>
        <dbReference type="PROSITE" id="PS50262"/>
    </source>
</evidence>